<sequence length="341" mass="37667">MSGYYGKGNGGDEALLATLLQMLPSSVKPIILSGNCQITQELYGVSSVERMQLTSIGKALTSSDALIWGGGSLIQDTTGYLNPFYYGMIMMTAQKMGLITIAWGQGIGPIKHRSTYWLAKRCFAGCSQVSVRDHNSAALLSEWRIPYTLAPDPVWALASKPIPELEKLHTPRIAIALRSHSLLTKARLDKLIQALVEFQQVTGSFIIVLPFQPSYDLMVAQVLDSALQNNSQIISMEDPQLLKGVFRYVDMVIGMRLHSLIMGISEGCRCFALSYDLKINMLIEELGIPGWDLAALPSDPKFICQTWVRYLTEGKSLSSKEVSSLAKRALIHQEILHTTLN</sequence>
<reference evidence="3" key="2">
    <citation type="submission" date="2016-01" db="EMBL/GenBank/DDBJ databases">
        <title>Diatom-associated endosymboitic cyanobacterium lacks core nitrogen metabolism enzymes.</title>
        <authorList>
            <person name="Hilton J.A."/>
            <person name="Foster R.A."/>
            <person name="Tripp H.J."/>
            <person name="Carter B.J."/>
            <person name="Zehr J.P."/>
            <person name="Villareal T.A."/>
        </authorList>
    </citation>
    <scope>NUCLEOTIDE SEQUENCE [LARGE SCALE GENOMIC DNA]</scope>
    <source>
        <strain evidence="3">HH01</strain>
    </source>
</reference>
<proteinExistence type="predicted"/>
<keyword evidence="3" id="KW-1185">Reference proteome</keyword>
<dbReference type="InterPro" id="IPR019896">
    <property type="entry name" value="Polysacch_pyruvyl_Trfase_CsaB"/>
</dbReference>
<dbReference type="EMBL" id="CAIY01000067">
    <property type="protein sequence ID" value="CCH67823.1"/>
    <property type="molecule type" value="Genomic_DNA"/>
</dbReference>
<dbReference type="NCBIfam" id="TIGR03609">
    <property type="entry name" value="S_layer_CsaB"/>
    <property type="match status" value="1"/>
</dbReference>
<reference evidence="2 3" key="1">
    <citation type="submission" date="2012-05" db="EMBL/GenBank/DDBJ databases">
        <authorList>
            <person name="Hilton J."/>
        </authorList>
    </citation>
    <scope>NUCLEOTIDE SEQUENCE [LARGE SCALE GENOMIC DNA]</scope>
    <source>
        <strain evidence="2 3">HH01</strain>
    </source>
</reference>
<dbReference type="Proteomes" id="UP000053051">
    <property type="component" value="Unassembled WGS sequence"/>
</dbReference>
<accession>M1X106</accession>
<dbReference type="Pfam" id="PF04230">
    <property type="entry name" value="PS_pyruv_trans"/>
    <property type="match status" value="1"/>
</dbReference>
<comment type="caution">
    <text evidence="2">The sequence shown here is derived from an EMBL/GenBank/DDBJ whole genome shotgun (WGS) entry which is preliminary data.</text>
</comment>
<evidence type="ECO:0000313" key="2">
    <source>
        <dbReference type="EMBL" id="CCH67823.1"/>
    </source>
</evidence>
<gene>
    <name evidence="2" type="ORF">RINTHH_16680</name>
</gene>
<dbReference type="STRING" id="1165094.RINTHH_16680"/>
<organism evidence="2 3">
    <name type="scientific">Richelia intracellularis HH01</name>
    <dbReference type="NCBI Taxonomy" id="1165094"/>
    <lineage>
        <taxon>Bacteria</taxon>
        <taxon>Bacillati</taxon>
        <taxon>Cyanobacteriota</taxon>
        <taxon>Cyanophyceae</taxon>
        <taxon>Nostocales</taxon>
        <taxon>Nostocaceae</taxon>
        <taxon>Richelia</taxon>
    </lineage>
</organism>
<protein>
    <submittedName>
        <fullName evidence="2">CsaB protein</fullName>
    </submittedName>
</protein>
<dbReference type="InterPro" id="IPR007345">
    <property type="entry name" value="Polysacch_pyruvyl_Trfase"/>
</dbReference>
<evidence type="ECO:0000259" key="1">
    <source>
        <dbReference type="Pfam" id="PF04230"/>
    </source>
</evidence>
<evidence type="ECO:0000313" key="3">
    <source>
        <dbReference type="Proteomes" id="UP000053051"/>
    </source>
</evidence>
<dbReference type="PANTHER" id="PTHR36836">
    <property type="entry name" value="COLANIC ACID BIOSYNTHESIS PROTEIN WCAK"/>
    <property type="match status" value="1"/>
</dbReference>
<dbReference type="OrthoDB" id="3199616at2"/>
<name>M1X106_9NOST</name>
<feature type="domain" description="Polysaccharide pyruvyl transferase" evidence="1">
    <location>
        <begin position="9"/>
        <end position="276"/>
    </location>
</feature>
<dbReference type="PANTHER" id="PTHR36836:SF1">
    <property type="entry name" value="COLANIC ACID BIOSYNTHESIS PROTEIN WCAK"/>
    <property type="match status" value="1"/>
</dbReference>
<dbReference type="AlphaFoldDB" id="M1X106"/>